<accession>A0A9P9W854</accession>
<dbReference type="EMBL" id="JAFIMR010000077">
    <property type="protein sequence ID" value="KAI1849534.1"/>
    <property type="molecule type" value="Genomic_DNA"/>
</dbReference>
<evidence type="ECO:0000313" key="3">
    <source>
        <dbReference type="Proteomes" id="UP000829685"/>
    </source>
</evidence>
<reference evidence="2" key="1">
    <citation type="submission" date="2021-03" db="EMBL/GenBank/DDBJ databases">
        <title>Revisited historic fungal species revealed as producer of novel bioactive compounds through whole genome sequencing and comparative genomics.</title>
        <authorList>
            <person name="Vignolle G.A."/>
            <person name="Hochenegger N."/>
            <person name="Mach R.L."/>
            <person name="Mach-Aigner A.R."/>
            <person name="Javad Rahimi M."/>
            <person name="Salim K.A."/>
            <person name="Chan C.M."/>
            <person name="Lim L.B.L."/>
            <person name="Cai F."/>
            <person name="Druzhinina I.S."/>
            <person name="U'Ren J.M."/>
            <person name="Derntl C."/>
        </authorList>
    </citation>
    <scope>NUCLEOTIDE SEQUENCE</scope>
    <source>
        <strain evidence="2">TUCIM 5799</strain>
    </source>
</reference>
<feature type="region of interest" description="Disordered" evidence="1">
    <location>
        <begin position="244"/>
        <end position="267"/>
    </location>
</feature>
<keyword evidence="3" id="KW-1185">Reference proteome</keyword>
<evidence type="ECO:0000256" key="1">
    <source>
        <dbReference type="SAM" id="MobiDB-lite"/>
    </source>
</evidence>
<dbReference type="Proteomes" id="UP000829685">
    <property type="component" value="Unassembled WGS sequence"/>
</dbReference>
<protein>
    <recommendedName>
        <fullName evidence="4">F-box domain-containing protein</fullName>
    </recommendedName>
</protein>
<comment type="caution">
    <text evidence="2">The sequence shown here is derived from an EMBL/GenBank/DDBJ whole genome shotgun (WGS) entry which is preliminary data.</text>
</comment>
<name>A0A9P9W854_9PEZI</name>
<dbReference type="AlphaFoldDB" id="A0A9P9W854"/>
<feature type="compositionally biased region" description="Low complexity" evidence="1">
    <location>
        <begin position="44"/>
        <end position="53"/>
    </location>
</feature>
<proteinExistence type="predicted"/>
<sequence length="492" mass="55087">MAATSACVDGLPPEIVSQIFDHLSTRAPSEVLLHEQPREDMFLSTSNSSSSHSENGLQRPERSADLKSASRVSKRWRTLALPSLFRHVLWQPKVTSLSVFDLQPIPLLQFLLSNSLDHYVTTFTLLVDYSETEIYPADFPRQMRTADLEWLWDRLFSVIDPSRFTIIAPPSTLAAFLNRMLFLDDAWSFDIPYHILSLARPGRKAKTPGCSLVPTRGLPLSASLSPELVKSDAALTEATNAKIETMRSSQPSRANAPAERHRPCKTTDAPTSPLFILRPWTSILLNEGSSIRAYQTYEFFLRQPPSMLSALLGIGEYPNNQPLLPSTITDFNYIAIFPLASHVQTLLSDLPKLDRLFVQLTPRPTNQVLQDQKAMKNIDMADLWMERNTAYSHLFAELTQAEPHNNWASLKVFESGDAADKESWNMALDFLKRSGINNWIAERDGVLVKVDEAGNPEQSASTAEHHLLREESLNGSLLSVAPSLLYAHHISG</sequence>
<organism evidence="2 3">
    <name type="scientific">Neoarthrinium moseri</name>
    <dbReference type="NCBI Taxonomy" id="1658444"/>
    <lineage>
        <taxon>Eukaryota</taxon>
        <taxon>Fungi</taxon>
        <taxon>Dikarya</taxon>
        <taxon>Ascomycota</taxon>
        <taxon>Pezizomycotina</taxon>
        <taxon>Sordariomycetes</taxon>
        <taxon>Xylariomycetidae</taxon>
        <taxon>Amphisphaeriales</taxon>
        <taxon>Apiosporaceae</taxon>
        <taxon>Neoarthrinium</taxon>
    </lineage>
</organism>
<gene>
    <name evidence="2" type="ORF">JX265_013649</name>
</gene>
<evidence type="ECO:0008006" key="4">
    <source>
        <dbReference type="Google" id="ProtNLM"/>
    </source>
</evidence>
<feature type="region of interest" description="Disordered" evidence="1">
    <location>
        <begin position="42"/>
        <end position="68"/>
    </location>
</feature>
<dbReference type="Gene3D" id="1.20.1280.50">
    <property type="match status" value="1"/>
</dbReference>
<evidence type="ECO:0000313" key="2">
    <source>
        <dbReference type="EMBL" id="KAI1849534.1"/>
    </source>
</evidence>